<gene>
    <name evidence="12" type="primary">MP65_3</name>
    <name evidence="12" type="ORF">Cantr_08395</name>
</gene>
<sequence>MKLDYILVSLAVAGLSEAAPIKRGFLDDLFGISSTTSTPIVATVAAATAPVAAPAAAAVLTTPVAQAPIAAAAVVPTTTTSSSSSVGFWGRLFGGGRSTTTSATQPVATAARAPVVTAQAVQTTPAVAAAPTSTTRSVGLIGGLLEDFFGAAASRRSSSAAAAAAAAAQATATTPAATRAQTVPAVATSVTPIATAAPAAPAATTSSSGNLFDYLFGGSRSTSSAAAALGAASSQPTTNLLATSTAGSIGGSAGSGTAGGIHGGGLAAPQESGYNGNLNSGTPTTTGSTLGKTFQGGGTATTSVNQATVTVSGSAEGAKAAEGAFGITYSPYTDQDACKSAQEVANDIKLLSSYSVIRLYGTDCSGIENVMSAMTSSQKIYIGVWNIESPDGELQDIVSAVNSSSRGWSAVHTIAIGNERVNAGEATVDQVKTAVDTSRLYLTANGYTGPIVTVDTLVAYVANPQLCEISDYLAVNCHPYWDGGVEPSNSGPWLLQQIALLQSVCGTSKEVLITESGWPTQGEAYGTCVPSVENQVAAVSSIVSSLADQVIMFTMYNDYWKFSIGGAGPYGVEYYWGLYGNSPE</sequence>
<evidence type="ECO:0000256" key="9">
    <source>
        <dbReference type="ARBA" id="ARBA00023316"/>
    </source>
</evidence>
<dbReference type="InterPro" id="IPR017853">
    <property type="entry name" value="GH"/>
</dbReference>
<proteinExistence type="inferred from homology"/>
<dbReference type="GO" id="GO:0009986">
    <property type="term" value="C:cell surface"/>
    <property type="evidence" value="ECO:0007669"/>
    <property type="project" value="TreeGrafter"/>
</dbReference>
<dbReference type="GO" id="GO:0009277">
    <property type="term" value="C:fungal-type cell wall"/>
    <property type="evidence" value="ECO:0007669"/>
    <property type="project" value="TreeGrafter"/>
</dbReference>
<keyword evidence="9" id="KW-0961">Cell wall biogenesis/degradation</keyword>
<feature type="chain" id="PRO_5016778170" evidence="11">
    <location>
        <begin position="19"/>
        <end position="584"/>
    </location>
</feature>
<name>A0A367Y454_9ASCO</name>
<evidence type="ECO:0000256" key="6">
    <source>
        <dbReference type="ARBA" id="ARBA00022801"/>
    </source>
</evidence>
<dbReference type="InterPro" id="IPR000490">
    <property type="entry name" value="Glyco_hydro_17"/>
</dbReference>
<dbReference type="InterPro" id="IPR050732">
    <property type="entry name" value="Beta-glucan_modifiers"/>
</dbReference>
<keyword evidence="8" id="KW-0326">Glycosidase</keyword>
<evidence type="ECO:0000256" key="3">
    <source>
        <dbReference type="ARBA" id="ARBA00022512"/>
    </source>
</evidence>
<reference evidence="12 13" key="1">
    <citation type="submission" date="2018-06" db="EMBL/GenBank/DDBJ databases">
        <title>Whole genome sequencing of Candida tropicalis (genome annotated by CSBL at Korea University).</title>
        <authorList>
            <person name="Ahn J."/>
        </authorList>
    </citation>
    <scope>NUCLEOTIDE SEQUENCE [LARGE SCALE GENOMIC DNA]</scope>
    <source>
        <strain evidence="12 13">ATCC 20962</strain>
    </source>
</reference>
<dbReference type="STRING" id="5486.A0A367Y454"/>
<dbReference type="Gene3D" id="3.20.20.80">
    <property type="entry name" value="Glycosidases"/>
    <property type="match status" value="1"/>
</dbReference>
<dbReference type="OrthoDB" id="941679at2759"/>
<evidence type="ECO:0000256" key="10">
    <source>
        <dbReference type="SAM" id="MobiDB-lite"/>
    </source>
</evidence>
<feature type="compositionally biased region" description="Low complexity" evidence="10">
    <location>
        <begin position="275"/>
        <end position="293"/>
    </location>
</feature>
<evidence type="ECO:0000256" key="1">
    <source>
        <dbReference type="ARBA" id="ARBA00004191"/>
    </source>
</evidence>
<keyword evidence="5 11" id="KW-0732">Signal</keyword>
<dbReference type="FunFam" id="3.20.20.80:FF:000111">
    <property type="entry name" value="Soluble cell wall protein"/>
    <property type="match status" value="1"/>
</dbReference>
<dbReference type="PANTHER" id="PTHR16631:SF14">
    <property type="entry name" value="FAMILY 17 GLUCOSIDASE SCW10-RELATED"/>
    <property type="match status" value="1"/>
</dbReference>
<evidence type="ECO:0000256" key="2">
    <source>
        <dbReference type="ARBA" id="ARBA00008773"/>
    </source>
</evidence>
<comment type="similarity">
    <text evidence="2">Belongs to the glycosyl hydrolase 17 family.</text>
</comment>
<dbReference type="GO" id="GO:0005576">
    <property type="term" value="C:extracellular region"/>
    <property type="evidence" value="ECO:0007669"/>
    <property type="project" value="TreeGrafter"/>
</dbReference>
<accession>A0A367Y454</accession>
<keyword evidence="3" id="KW-0134">Cell wall</keyword>
<dbReference type="PANTHER" id="PTHR16631">
    <property type="entry name" value="GLUCAN 1,3-BETA-GLUCOSIDASE"/>
    <property type="match status" value="1"/>
</dbReference>
<keyword evidence="13" id="KW-1185">Reference proteome</keyword>
<keyword evidence="7" id="KW-0325">Glycoprotein</keyword>
<dbReference type="AlphaFoldDB" id="A0A367Y454"/>
<dbReference type="SUPFAM" id="SSF51445">
    <property type="entry name" value="(Trans)glycosidases"/>
    <property type="match status" value="1"/>
</dbReference>
<evidence type="ECO:0000313" key="13">
    <source>
        <dbReference type="Proteomes" id="UP000253472"/>
    </source>
</evidence>
<keyword evidence="4" id="KW-0964">Secreted</keyword>
<dbReference type="GO" id="GO:0042973">
    <property type="term" value="F:glucan endo-1,3-beta-D-glucosidase activity"/>
    <property type="evidence" value="ECO:0007669"/>
    <property type="project" value="TreeGrafter"/>
</dbReference>
<evidence type="ECO:0000256" key="7">
    <source>
        <dbReference type="ARBA" id="ARBA00023180"/>
    </source>
</evidence>
<comment type="subcellular location">
    <subcellularLocation>
        <location evidence="1">Secreted</location>
        <location evidence="1">Cell wall</location>
    </subcellularLocation>
</comment>
<organism evidence="12 13">
    <name type="scientific">Candida viswanathii</name>
    <dbReference type="NCBI Taxonomy" id="5486"/>
    <lineage>
        <taxon>Eukaryota</taxon>
        <taxon>Fungi</taxon>
        <taxon>Dikarya</taxon>
        <taxon>Ascomycota</taxon>
        <taxon>Saccharomycotina</taxon>
        <taxon>Pichiomycetes</taxon>
        <taxon>Debaryomycetaceae</taxon>
        <taxon>Candida/Lodderomyces clade</taxon>
        <taxon>Candida</taxon>
    </lineage>
</organism>
<dbReference type="EMBL" id="QLNQ01000026">
    <property type="protein sequence ID" value="RCK60617.1"/>
    <property type="molecule type" value="Genomic_DNA"/>
</dbReference>
<comment type="caution">
    <text evidence="12">The sequence shown here is derived from an EMBL/GenBank/DDBJ whole genome shotgun (WGS) entry which is preliminary data.</text>
</comment>
<protein>
    <submittedName>
        <fullName evidence="12">Cell surface mannoprotein MP65</fullName>
    </submittedName>
</protein>
<evidence type="ECO:0000256" key="5">
    <source>
        <dbReference type="ARBA" id="ARBA00022729"/>
    </source>
</evidence>
<evidence type="ECO:0000256" key="4">
    <source>
        <dbReference type="ARBA" id="ARBA00022525"/>
    </source>
</evidence>
<dbReference type="Proteomes" id="UP000253472">
    <property type="component" value="Unassembled WGS sequence"/>
</dbReference>
<keyword evidence="6" id="KW-0378">Hydrolase</keyword>
<evidence type="ECO:0000256" key="8">
    <source>
        <dbReference type="ARBA" id="ARBA00023295"/>
    </source>
</evidence>
<feature type="signal peptide" evidence="11">
    <location>
        <begin position="1"/>
        <end position="18"/>
    </location>
</feature>
<evidence type="ECO:0000256" key="11">
    <source>
        <dbReference type="SAM" id="SignalP"/>
    </source>
</evidence>
<evidence type="ECO:0000313" key="12">
    <source>
        <dbReference type="EMBL" id="RCK60617.1"/>
    </source>
</evidence>
<feature type="region of interest" description="Disordered" evidence="10">
    <location>
        <begin position="261"/>
        <end position="298"/>
    </location>
</feature>
<dbReference type="GO" id="GO:0071555">
    <property type="term" value="P:cell wall organization"/>
    <property type="evidence" value="ECO:0007669"/>
    <property type="project" value="UniProtKB-KW"/>
</dbReference>
<dbReference type="GO" id="GO:0005975">
    <property type="term" value="P:carbohydrate metabolic process"/>
    <property type="evidence" value="ECO:0007669"/>
    <property type="project" value="InterPro"/>
</dbReference>
<dbReference type="PROSITE" id="PS00587">
    <property type="entry name" value="GLYCOSYL_HYDROL_F17"/>
    <property type="match status" value="1"/>
</dbReference>